<evidence type="ECO:0000256" key="1">
    <source>
        <dbReference type="ARBA" id="ARBA00000448"/>
    </source>
</evidence>
<dbReference type="Proteomes" id="UP000254866">
    <property type="component" value="Unassembled WGS sequence"/>
</dbReference>
<feature type="signal peptide" evidence="9">
    <location>
        <begin position="1"/>
        <end position="23"/>
    </location>
</feature>
<dbReference type="STRING" id="2656787.A0A370TLS6"/>
<keyword evidence="8" id="KW-0326">Glycosidase</keyword>
<dbReference type="GeneID" id="43598682"/>
<dbReference type="OrthoDB" id="416222at2759"/>
<proteinExistence type="inferred from homology"/>
<evidence type="ECO:0000256" key="3">
    <source>
        <dbReference type="ARBA" id="ARBA00005336"/>
    </source>
</evidence>
<dbReference type="PRINTS" id="PR00133">
    <property type="entry name" value="GLHYDRLASE3"/>
</dbReference>
<dbReference type="InterPro" id="IPR017853">
    <property type="entry name" value="GH"/>
</dbReference>
<dbReference type="PANTHER" id="PTHR42715:SF5">
    <property type="entry name" value="BETA-GLUCOSIDASE M-RELATED"/>
    <property type="match status" value="1"/>
</dbReference>
<dbReference type="InterPro" id="IPR050288">
    <property type="entry name" value="Cellulose_deg_GH3"/>
</dbReference>
<evidence type="ECO:0000256" key="4">
    <source>
        <dbReference type="ARBA" id="ARBA00012744"/>
    </source>
</evidence>
<feature type="chain" id="PRO_5016819687" description="beta-glucosidase" evidence="9">
    <location>
        <begin position="24"/>
        <end position="176"/>
    </location>
</feature>
<keyword evidence="6" id="KW-0378">Hydrolase</keyword>
<evidence type="ECO:0000256" key="8">
    <source>
        <dbReference type="ARBA" id="ARBA00023295"/>
    </source>
</evidence>
<organism evidence="10 11">
    <name type="scientific">Venustampulla echinocandica</name>
    <dbReference type="NCBI Taxonomy" id="2656787"/>
    <lineage>
        <taxon>Eukaryota</taxon>
        <taxon>Fungi</taxon>
        <taxon>Dikarya</taxon>
        <taxon>Ascomycota</taxon>
        <taxon>Pezizomycotina</taxon>
        <taxon>Leotiomycetes</taxon>
        <taxon>Helotiales</taxon>
        <taxon>Pleuroascaceae</taxon>
        <taxon>Venustampulla</taxon>
    </lineage>
</organism>
<evidence type="ECO:0000313" key="10">
    <source>
        <dbReference type="EMBL" id="RDL36481.1"/>
    </source>
</evidence>
<gene>
    <name evidence="10" type="ORF">BP5553_05833</name>
</gene>
<evidence type="ECO:0000313" key="11">
    <source>
        <dbReference type="Proteomes" id="UP000254866"/>
    </source>
</evidence>
<protein>
    <recommendedName>
        <fullName evidence="4">beta-glucosidase</fullName>
        <ecNumber evidence="4">3.2.1.21</ecNumber>
    </recommendedName>
</protein>
<dbReference type="AlphaFoldDB" id="A0A370TLS6"/>
<dbReference type="EC" id="3.2.1.21" evidence="4"/>
<dbReference type="InterPro" id="IPR001764">
    <property type="entry name" value="Glyco_hydro_3_N"/>
</dbReference>
<reference evidence="10 11" key="1">
    <citation type="journal article" date="2018" name="IMA Fungus">
        <title>IMA Genome-F 9: Draft genome sequence of Annulohypoxylon stygium, Aspergillus mulundensis, Berkeleyomyces basicola (syn. Thielaviopsis basicola), Ceratocystis smalleyi, two Cercospora beticola strains, Coleophoma cylindrospora, Fusarium fracticaudum, Phialophora cf. hyalina, and Morchella septimelata.</title>
        <authorList>
            <person name="Wingfield B.D."/>
            <person name="Bills G.F."/>
            <person name="Dong Y."/>
            <person name="Huang W."/>
            <person name="Nel W.J."/>
            <person name="Swalarsk-Parry B.S."/>
            <person name="Vaghefi N."/>
            <person name="Wilken P.M."/>
            <person name="An Z."/>
            <person name="de Beer Z.W."/>
            <person name="De Vos L."/>
            <person name="Chen L."/>
            <person name="Duong T.A."/>
            <person name="Gao Y."/>
            <person name="Hammerbacher A."/>
            <person name="Kikkert J.R."/>
            <person name="Li Y."/>
            <person name="Li H."/>
            <person name="Li K."/>
            <person name="Li Q."/>
            <person name="Liu X."/>
            <person name="Ma X."/>
            <person name="Naidoo K."/>
            <person name="Pethybridge S.J."/>
            <person name="Sun J."/>
            <person name="Steenkamp E.T."/>
            <person name="van der Nest M.A."/>
            <person name="van Wyk S."/>
            <person name="Wingfield M.J."/>
            <person name="Xiong C."/>
            <person name="Yue Q."/>
            <person name="Zhang X."/>
        </authorList>
    </citation>
    <scope>NUCLEOTIDE SEQUENCE [LARGE SCALE GENOMIC DNA]</scope>
    <source>
        <strain evidence="10 11">BP 5553</strain>
    </source>
</reference>
<dbReference type="Gene3D" id="3.20.20.300">
    <property type="entry name" value="Glycoside hydrolase, family 3, N-terminal domain"/>
    <property type="match status" value="1"/>
</dbReference>
<name>A0A370TLS6_9HELO</name>
<dbReference type="PANTHER" id="PTHR42715">
    <property type="entry name" value="BETA-GLUCOSIDASE"/>
    <property type="match status" value="1"/>
</dbReference>
<comment type="caution">
    <text evidence="10">The sequence shown here is derived from an EMBL/GenBank/DDBJ whole genome shotgun (WGS) entry which is preliminary data.</text>
</comment>
<dbReference type="GO" id="GO:0008422">
    <property type="term" value="F:beta-glucosidase activity"/>
    <property type="evidence" value="ECO:0007669"/>
    <property type="project" value="UniProtKB-EC"/>
</dbReference>
<dbReference type="SUPFAM" id="SSF51445">
    <property type="entry name" value="(Trans)glycosidases"/>
    <property type="match status" value="1"/>
</dbReference>
<evidence type="ECO:0000256" key="6">
    <source>
        <dbReference type="ARBA" id="ARBA00022801"/>
    </source>
</evidence>
<dbReference type="InterPro" id="IPR036962">
    <property type="entry name" value="Glyco_hydro_3_N_sf"/>
</dbReference>
<keyword evidence="7" id="KW-0325">Glycoprotein</keyword>
<evidence type="ECO:0000256" key="7">
    <source>
        <dbReference type="ARBA" id="ARBA00023180"/>
    </source>
</evidence>
<dbReference type="RefSeq" id="XP_031869137.1">
    <property type="nucleotide sequence ID" value="XM_032014456.1"/>
</dbReference>
<sequence length="176" mass="18598">MVSIRCFALALLAPVYLFDGATSQAIGNDSYFYGDSPPVYPSPQGTGLGYWNASYTKAKALVAQLTRDKKNNLTYGADKVYNGCAGRVPALQSAKFPGLCLQDAGNGVRGTDFVNAYPSGLYVGASWNKHLTKRLANAMAGEFRTKGINVALGPVVGPMGRIAKGGRNWEGIAADP</sequence>
<keyword evidence="5 9" id="KW-0732">Signal</keyword>
<dbReference type="EMBL" id="NPIC01000004">
    <property type="protein sequence ID" value="RDL36481.1"/>
    <property type="molecule type" value="Genomic_DNA"/>
</dbReference>
<evidence type="ECO:0000256" key="9">
    <source>
        <dbReference type="SAM" id="SignalP"/>
    </source>
</evidence>
<dbReference type="GO" id="GO:0009251">
    <property type="term" value="P:glucan catabolic process"/>
    <property type="evidence" value="ECO:0007669"/>
    <property type="project" value="TreeGrafter"/>
</dbReference>
<evidence type="ECO:0000256" key="5">
    <source>
        <dbReference type="ARBA" id="ARBA00022729"/>
    </source>
</evidence>
<comment type="catalytic activity">
    <reaction evidence="1">
        <text>Hydrolysis of terminal, non-reducing beta-D-glucosyl residues with release of beta-D-glucose.</text>
        <dbReference type="EC" id="3.2.1.21"/>
    </reaction>
</comment>
<comment type="similarity">
    <text evidence="3">Belongs to the glycosyl hydrolase 3 family.</text>
</comment>
<comment type="pathway">
    <text evidence="2">Glycan metabolism; cellulose degradation.</text>
</comment>
<accession>A0A370TLS6</accession>
<keyword evidence="11" id="KW-1185">Reference proteome</keyword>
<evidence type="ECO:0000256" key="2">
    <source>
        <dbReference type="ARBA" id="ARBA00004987"/>
    </source>
</evidence>